<evidence type="ECO:0000313" key="2">
    <source>
        <dbReference type="Proteomes" id="UP000238634"/>
    </source>
</evidence>
<comment type="caution">
    <text evidence="1">The sequence shown here is derived from an EMBL/GenBank/DDBJ whole genome shotgun (WGS) entry which is preliminary data.</text>
</comment>
<name>A0A2T1DP06_9CYAN</name>
<organism evidence="1 2">
    <name type="scientific">Phormidesmis priestleyi ULC007</name>
    <dbReference type="NCBI Taxonomy" id="1920490"/>
    <lineage>
        <taxon>Bacteria</taxon>
        <taxon>Bacillati</taxon>
        <taxon>Cyanobacteriota</taxon>
        <taxon>Cyanophyceae</taxon>
        <taxon>Leptolyngbyales</taxon>
        <taxon>Leptolyngbyaceae</taxon>
        <taxon>Phormidesmis</taxon>
    </lineage>
</organism>
<reference evidence="1 2" key="2">
    <citation type="submission" date="2018-03" db="EMBL/GenBank/DDBJ databases">
        <title>The ancient ancestry and fast evolution of plastids.</title>
        <authorList>
            <person name="Moore K.R."/>
            <person name="Magnabosco C."/>
            <person name="Momper L."/>
            <person name="Gold D.A."/>
            <person name="Bosak T."/>
            <person name="Fournier G.P."/>
        </authorList>
    </citation>
    <scope>NUCLEOTIDE SEQUENCE [LARGE SCALE GENOMIC DNA]</scope>
    <source>
        <strain evidence="1 2">ULC007</strain>
    </source>
</reference>
<dbReference type="AlphaFoldDB" id="A0A2T1DP06"/>
<dbReference type="STRING" id="1920490.GCA_001895925_00898"/>
<dbReference type="Proteomes" id="UP000238634">
    <property type="component" value="Unassembled WGS sequence"/>
</dbReference>
<sequence length="277" mass="29707">MADIQRLNYFNQQFLVEVDFEGEQKYHLDMRRRHNRLLHTSGVAEGLQVVKTDAKKLNITPGTALDSKGQELVLLDNFAIDLSASASTSAANAVVFITITYGEKESDPQPPPPATLVGNTRVTEKPTIVASTALPDSSVVQLARITLDGSGNIPGNVNDSFDGGVRVAAGSVLADNSVSVKKLKKTLSSLSGTDTVTIPRGESRQIPAFTAPLASASSAFLVVYAFSPTAAAKFRWEQQYSTAGTAPNLTINQTVTFTNLSETPIDVKYKIYIVLES</sequence>
<keyword evidence="2" id="KW-1185">Reference proteome</keyword>
<accession>A0A2T1DP06</accession>
<dbReference type="OrthoDB" id="2643721at2"/>
<evidence type="ECO:0000313" key="1">
    <source>
        <dbReference type="EMBL" id="PSB22154.1"/>
    </source>
</evidence>
<gene>
    <name evidence="1" type="ORF">C7B65_01750</name>
</gene>
<dbReference type="EMBL" id="PVWG01000001">
    <property type="protein sequence ID" value="PSB22154.1"/>
    <property type="molecule type" value="Genomic_DNA"/>
</dbReference>
<proteinExistence type="predicted"/>
<dbReference type="RefSeq" id="WP_073069172.1">
    <property type="nucleotide sequence ID" value="NZ_MPPI01000001.1"/>
</dbReference>
<reference evidence="1 2" key="1">
    <citation type="submission" date="2018-02" db="EMBL/GenBank/DDBJ databases">
        <authorList>
            <person name="Cohen D.B."/>
            <person name="Kent A.D."/>
        </authorList>
    </citation>
    <scope>NUCLEOTIDE SEQUENCE [LARGE SCALE GENOMIC DNA]</scope>
    <source>
        <strain evidence="1 2">ULC007</strain>
    </source>
</reference>
<protein>
    <submittedName>
        <fullName evidence="1">Uncharacterized protein</fullName>
    </submittedName>
</protein>